<evidence type="ECO:0000313" key="7">
    <source>
        <dbReference type="EMBL" id="KAL3763439.1"/>
    </source>
</evidence>
<dbReference type="GO" id="GO:0008168">
    <property type="term" value="F:methyltransferase activity"/>
    <property type="evidence" value="ECO:0007669"/>
    <property type="project" value="UniProtKB-KW"/>
</dbReference>
<dbReference type="Gene3D" id="3.40.1010.10">
    <property type="entry name" value="Cobalt-precorrin-4 Transmethylase, Domain 1"/>
    <property type="match status" value="1"/>
</dbReference>
<evidence type="ECO:0000256" key="5">
    <source>
        <dbReference type="SAM" id="SignalP"/>
    </source>
</evidence>
<dbReference type="PANTHER" id="PTHR45790">
    <property type="entry name" value="SIROHEME SYNTHASE-RELATED"/>
    <property type="match status" value="1"/>
</dbReference>
<organism evidence="7 8">
    <name type="scientific">Discostella pseudostelligera</name>
    <dbReference type="NCBI Taxonomy" id="259834"/>
    <lineage>
        <taxon>Eukaryota</taxon>
        <taxon>Sar</taxon>
        <taxon>Stramenopiles</taxon>
        <taxon>Ochrophyta</taxon>
        <taxon>Bacillariophyta</taxon>
        <taxon>Coscinodiscophyceae</taxon>
        <taxon>Thalassiosirophycidae</taxon>
        <taxon>Stephanodiscales</taxon>
        <taxon>Stephanodiscaceae</taxon>
        <taxon>Discostella</taxon>
    </lineage>
</organism>
<feature type="domain" description="Tetrapyrrole methylase" evidence="6">
    <location>
        <begin position="125"/>
        <end position="351"/>
    </location>
</feature>
<protein>
    <recommendedName>
        <fullName evidence="6">Tetrapyrrole methylase domain-containing protein</fullName>
    </recommendedName>
</protein>
<keyword evidence="4" id="KW-0627">Porphyrin biosynthesis</keyword>
<evidence type="ECO:0000256" key="2">
    <source>
        <dbReference type="ARBA" id="ARBA00022679"/>
    </source>
</evidence>
<keyword evidence="8" id="KW-1185">Reference proteome</keyword>
<keyword evidence="5" id="KW-0732">Signal</keyword>
<gene>
    <name evidence="7" type="ORF">ACHAWU_002012</name>
</gene>
<sequence>MTSIRLFAMACVLLCSNEVVVSLMRFERLMGKCSSSITFQCHPRKKTIKASKFMSRPIHNDDGPDPEEANTNISLRQSIQQLASIIDPTGTSLNNYLSEASSSSTSHHSIVHIIGTGVTPTLLNLPLSTLFLLSQADVVLYDSLGLTQHDIRRIVPDNCEVICVGKRGDQKSSSWKQGDIDQLLLQKAIESALLPSDDRQRTPKRTTSIVRLKGGDPFLFGRTRSEIDALRANNVPYTYTPGISSCIAGPHLGGIPLTDTSLDCQSFCVWSGTDALGRSWGLDDDSDDPSRSKFWQSMDIDVLVFLMIGRLDKLEALCQSIAHNSNGANGSGRWNKDTPCAVIQNAGGTSETPDEPTTIPVQRVWRSTLGNIVADIRKEDMNLTSVSPAVFVVGATATLDLLSQ</sequence>
<dbReference type="InterPro" id="IPR014777">
    <property type="entry name" value="4pyrrole_Mease_sub1"/>
</dbReference>
<dbReference type="InterPro" id="IPR035996">
    <property type="entry name" value="4pyrrol_Methylase_sf"/>
</dbReference>
<evidence type="ECO:0000256" key="4">
    <source>
        <dbReference type="ARBA" id="ARBA00023244"/>
    </source>
</evidence>
<keyword evidence="2" id="KW-0808">Transferase</keyword>
<evidence type="ECO:0000259" key="6">
    <source>
        <dbReference type="Pfam" id="PF00590"/>
    </source>
</evidence>
<keyword evidence="1" id="KW-0489">Methyltransferase</keyword>
<name>A0ABD3MKS3_9STRA</name>
<dbReference type="InterPro" id="IPR014776">
    <property type="entry name" value="4pyrrole_Mease_sub2"/>
</dbReference>
<evidence type="ECO:0000256" key="3">
    <source>
        <dbReference type="ARBA" id="ARBA00022691"/>
    </source>
</evidence>
<dbReference type="AlphaFoldDB" id="A0ABD3MKS3"/>
<accession>A0ABD3MKS3</accession>
<evidence type="ECO:0000256" key="1">
    <source>
        <dbReference type="ARBA" id="ARBA00022603"/>
    </source>
</evidence>
<dbReference type="PANTHER" id="PTHR45790:SF3">
    <property type="entry name" value="S-ADENOSYL-L-METHIONINE-DEPENDENT UROPORPHYRINOGEN III METHYLTRANSFERASE, CHLOROPLASTIC"/>
    <property type="match status" value="1"/>
</dbReference>
<feature type="signal peptide" evidence="5">
    <location>
        <begin position="1"/>
        <end position="22"/>
    </location>
</feature>
<dbReference type="Proteomes" id="UP001530293">
    <property type="component" value="Unassembled WGS sequence"/>
</dbReference>
<dbReference type="InterPro" id="IPR050161">
    <property type="entry name" value="Siro_Cobalamin_biosynth"/>
</dbReference>
<dbReference type="Pfam" id="PF00590">
    <property type="entry name" value="TP_methylase"/>
    <property type="match status" value="1"/>
</dbReference>
<dbReference type="SUPFAM" id="SSF53790">
    <property type="entry name" value="Tetrapyrrole methylase"/>
    <property type="match status" value="1"/>
</dbReference>
<dbReference type="Gene3D" id="3.30.950.10">
    <property type="entry name" value="Methyltransferase, Cobalt-precorrin-4 Transmethylase, Domain 2"/>
    <property type="match status" value="1"/>
</dbReference>
<feature type="chain" id="PRO_5044766555" description="Tetrapyrrole methylase domain-containing protein" evidence="5">
    <location>
        <begin position="23"/>
        <end position="404"/>
    </location>
</feature>
<evidence type="ECO:0000313" key="8">
    <source>
        <dbReference type="Proteomes" id="UP001530293"/>
    </source>
</evidence>
<dbReference type="EMBL" id="JALLBG020000123">
    <property type="protein sequence ID" value="KAL3763439.1"/>
    <property type="molecule type" value="Genomic_DNA"/>
</dbReference>
<proteinExistence type="predicted"/>
<reference evidence="7 8" key="1">
    <citation type="submission" date="2024-10" db="EMBL/GenBank/DDBJ databases">
        <title>Updated reference genomes for cyclostephanoid diatoms.</title>
        <authorList>
            <person name="Roberts W.R."/>
            <person name="Alverson A.J."/>
        </authorList>
    </citation>
    <scope>NUCLEOTIDE SEQUENCE [LARGE SCALE GENOMIC DNA]</scope>
    <source>
        <strain evidence="7 8">AJA232-27</strain>
    </source>
</reference>
<keyword evidence="3" id="KW-0949">S-adenosyl-L-methionine</keyword>
<dbReference type="InterPro" id="IPR000878">
    <property type="entry name" value="4pyrrol_Mease"/>
</dbReference>
<dbReference type="GO" id="GO:0032259">
    <property type="term" value="P:methylation"/>
    <property type="evidence" value="ECO:0007669"/>
    <property type="project" value="UniProtKB-KW"/>
</dbReference>
<dbReference type="GO" id="GO:0006779">
    <property type="term" value="P:porphyrin-containing compound biosynthetic process"/>
    <property type="evidence" value="ECO:0007669"/>
    <property type="project" value="UniProtKB-KW"/>
</dbReference>
<comment type="caution">
    <text evidence="7">The sequence shown here is derived from an EMBL/GenBank/DDBJ whole genome shotgun (WGS) entry which is preliminary data.</text>
</comment>